<gene>
    <name evidence="3" type="ORF">METZ01_LOCUS341216</name>
</gene>
<evidence type="ECO:0000256" key="1">
    <source>
        <dbReference type="SAM" id="Coils"/>
    </source>
</evidence>
<feature type="transmembrane region" description="Helical" evidence="2">
    <location>
        <begin position="7"/>
        <end position="26"/>
    </location>
</feature>
<proteinExistence type="predicted"/>
<feature type="coiled-coil region" evidence="1">
    <location>
        <begin position="106"/>
        <end position="158"/>
    </location>
</feature>
<dbReference type="AlphaFoldDB" id="A0A382QU65"/>
<keyword evidence="2" id="KW-0812">Transmembrane</keyword>
<keyword evidence="1" id="KW-0175">Coiled coil</keyword>
<evidence type="ECO:0000313" key="3">
    <source>
        <dbReference type="EMBL" id="SVC88362.1"/>
    </source>
</evidence>
<reference evidence="3" key="1">
    <citation type="submission" date="2018-05" db="EMBL/GenBank/DDBJ databases">
        <authorList>
            <person name="Lanie J.A."/>
            <person name="Ng W.-L."/>
            <person name="Kazmierczak K.M."/>
            <person name="Andrzejewski T.M."/>
            <person name="Davidsen T.M."/>
            <person name="Wayne K.J."/>
            <person name="Tettelin H."/>
            <person name="Glass J.I."/>
            <person name="Rusch D."/>
            <person name="Podicherti R."/>
            <person name="Tsui H.-C.T."/>
            <person name="Winkler M.E."/>
        </authorList>
    </citation>
    <scope>NUCLEOTIDE SEQUENCE</scope>
</reference>
<sequence length="161" mass="18681">MNILKDRAIWIVVVVIILAGGIYMVIIDPNRVQKMDDIVVRDDTRQADNTETNERLRIVELELLGDKKNLQKLRDEYDIHIKTYDSKVDSINKAFSKVDIEIDKILRDMKDKFAEVQDQLEDLEDDISSLKTQTKRDFRSVNAEISALKEAIDEISDDLDE</sequence>
<keyword evidence="2" id="KW-0472">Membrane</keyword>
<protein>
    <submittedName>
        <fullName evidence="3">Uncharacterized protein</fullName>
    </submittedName>
</protein>
<dbReference type="EMBL" id="UINC01116544">
    <property type="protein sequence ID" value="SVC88362.1"/>
    <property type="molecule type" value="Genomic_DNA"/>
</dbReference>
<accession>A0A382QU65</accession>
<keyword evidence="2" id="KW-1133">Transmembrane helix</keyword>
<evidence type="ECO:0000256" key="2">
    <source>
        <dbReference type="SAM" id="Phobius"/>
    </source>
</evidence>
<dbReference type="Gene3D" id="1.20.5.300">
    <property type="match status" value="1"/>
</dbReference>
<organism evidence="3">
    <name type="scientific">marine metagenome</name>
    <dbReference type="NCBI Taxonomy" id="408172"/>
    <lineage>
        <taxon>unclassified sequences</taxon>
        <taxon>metagenomes</taxon>
        <taxon>ecological metagenomes</taxon>
    </lineage>
</organism>
<name>A0A382QU65_9ZZZZ</name>